<dbReference type="eggNOG" id="COG3584">
    <property type="taxonomic scope" value="Bacteria"/>
</dbReference>
<keyword evidence="5" id="KW-1185">Reference proteome</keyword>
<sequence length="391" mass="42497">MFQLTRTQALNLVRTSRIVQISGVVFTIFLISAIAVLYNLKTINANIDGNPVRITTIYGTVGQALEHSSKLEFYPEDIVSPSRDTPVTDEMTIDVATSVPVQLSVDGQLFNTRTAKETVGEALSEISARYALEIKDVDEVNVERSDSVTDSMDIEVRRSIPIQVSADGNKYETYLAPRTVGEALKKLGIALGTMDKVSLALDHILEPNDQLNVVRVAYKVETIKSEIPFQTVAQAADYPVGLPDRIVSRGSQGLQEQTVRLTLEDGKEVDRVVIGQRVVTPPTNQVVSRGTQTSISRGGNTINFKRAYVMKATAYCIPGGRTATGASVRSGIIAVDPRIIPLGKKVYVEGYGSASALDTGGAIKGNRIDLYMNSQQEALSWGVRTVTVYVQ</sequence>
<dbReference type="PANTHER" id="PTHR39160">
    <property type="entry name" value="CELL WALL-BINDING PROTEIN YOCH"/>
    <property type="match status" value="1"/>
</dbReference>
<keyword evidence="2" id="KW-0812">Transmembrane</keyword>
<evidence type="ECO:0000259" key="3">
    <source>
        <dbReference type="PROSITE" id="PS51109"/>
    </source>
</evidence>
<keyword evidence="1" id="KW-0732">Signal</keyword>
<dbReference type="SUPFAM" id="SSF50685">
    <property type="entry name" value="Barwin-like endoglucanases"/>
    <property type="match status" value="1"/>
</dbReference>
<keyword evidence="2" id="KW-0472">Membrane</keyword>
<dbReference type="AlphaFoldDB" id="H5XRM8"/>
<dbReference type="Pfam" id="PF07501">
    <property type="entry name" value="G5"/>
    <property type="match status" value="1"/>
</dbReference>
<dbReference type="InterPro" id="IPR007137">
    <property type="entry name" value="DUF348"/>
</dbReference>
<dbReference type="InterPro" id="IPR011098">
    <property type="entry name" value="G5_dom"/>
</dbReference>
<dbReference type="InterPro" id="IPR051933">
    <property type="entry name" value="Resuscitation_pf_RpfB"/>
</dbReference>
<evidence type="ECO:0000313" key="5">
    <source>
        <dbReference type="Proteomes" id="UP000005104"/>
    </source>
</evidence>
<dbReference type="PROSITE" id="PS51109">
    <property type="entry name" value="G5"/>
    <property type="match status" value="1"/>
</dbReference>
<keyword evidence="2" id="KW-1133">Transmembrane helix</keyword>
<dbReference type="GO" id="GO:0009254">
    <property type="term" value="P:peptidoglycan turnover"/>
    <property type="evidence" value="ECO:0007669"/>
    <property type="project" value="InterPro"/>
</dbReference>
<dbReference type="Proteomes" id="UP000005104">
    <property type="component" value="Chromosome"/>
</dbReference>
<protein>
    <recommendedName>
        <fullName evidence="3">G5 domain-containing protein</fullName>
    </recommendedName>
</protein>
<organism evidence="4 5">
    <name type="scientific">Desulfosporosinus youngiae DSM 17734</name>
    <dbReference type="NCBI Taxonomy" id="768710"/>
    <lineage>
        <taxon>Bacteria</taxon>
        <taxon>Bacillati</taxon>
        <taxon>Bacillota</taxon>
        <taxon>Clostridia</taxon>
        <taxon>Eubacteriales</taxon>
        <taxon>Desulfitobacteriaceae</taxon>
        <taxon>Desulfosporosinus</taxon>
    </lineage>
</organism>
<dbReference type="HOGENOM" id="CLU_036884_0_1_9"/>
<reference evidence="4 5" key="1">
    <citation type="submission" date="2011-11" db="EMBL/GenBank/DDBJ databases">
        <title>The Noncontiguous Finished genome of Desulfosporosinus youngiae DSM 17734.</title>
        <authorList>
            <consortium name="US DOE Joint Genome Institute (JGI-PGF)"/>
            <person name="Lucas S."/>
            <person name="Han J."/>
            <person name="Lapidus A."/>
            <person name="Cheng J.-F."/>
            <person name="Goodwin L."/>
            <person name="Pitluck S."/>
            <person name="Peters L."/>
            <person name="Ovchinnikova G."/>
            <person name="Lu M."/>
            <person name="Land M.L."/>
            <person name="Hauser L."/>
            <person name="Pester M."/>
            <person name="Spring S."/>
            <person name="Ollivier B."/>
            <person name="Rattei T."/>
            <person name="Klenk H.-P."/>
            <person name="Wagner M."/>
            <person name="Loy A."/>
            <person name="Woyke T.J."/>
        </authorList>
    </citation>
    <scope>NUCLEOTIDE SEQUENCE [LARGE SCALE GENOMIC DNA]</scope>
    <source>
        <strain evidence="4 5">DSM 17734</strain>
    </source>
</reference>
<dbReference type="Gene3D" id="2.40.40.10">
    <property type="entry name" value="RlpA-like domain"/>
    <property type="match status" value="1"/>
</dbReference>
<accession>H5XRM8</accession>
<gene>
    <name evidence="4" type="ORF">DesyoDRAFT_0055</name>
</gene>
<dbReference type="InterPro" id="IPR036908">
    <property type="entry name" value="RlpA-like_sf"/>
</dbReference>
<dbReference type="eggNOG" id="COG3583">
    <property type="taxonomic scope" value="Bacteria"/>
</dbReference>
<dbReference type="InterPro" id="IPR059180">
    <property type="entry name" value="3D_YorM"/>
</dbReference>
<dbReference type="PANTHER" id="PTHR39160:SF4">
    <property type="entry name" value="RESUSCITATION-PROMOTING FACTOR RPFB"/>
    <property type="match status" value="1"/>
</dbReference>
<dbReference type="Gene3D" id="2.20.230.10">
    <property type="entry name" value="Resuscitation-promoting factor rpfb"/>
    <property type="match status" value="1"/>
</dbReference>
<evidence type="ECO:0000313" key="4">
    <source>
        <dbReference type="EMBL" id="EHQ87287.1"/>
    </source>
</evidence>
<dbReference type="GO" id="GO:0019867">
    <property type="term" value="C:outer membrane"/>
    <property type="evidence" value="ECO:0007669"/>
    <property type="project" value="InterPro"/>
</dbReference>
<dbReference type="Pfam" id="PF06725">
    <property type="entry name" value="3D"/>
    <property type="match status" value="1"/>
</dbReference>
<dbReference type="CDD" id="cd14667">
    <property type="entry name" value="3D_containing_proteins"/>
    <property type="match status" value="1"/>
</dbReference>
<dbReference type="RefSeq" id="WP_007777937.1">
    <property type="nucleotide sequence ID" value="NZ_CM001441.1"/>
</dbReference>
<dbReference type="OrthoDB" id="9798935at2"/>
<dbReference type="STRING" id="768710.DesyoDRAFT_0055"/>
<proteinExistence type="predicted"/>
<dbReference type="InterPro" id="IPR010611">
    <property type="entry name" value="3D_dom"/>
</dbReference>
<evidence type="ECO:0000256" key="2">
    <source>
        <dbReference type="SAM" id="Phobius"/>
    </source>
</evidence>
<feature type="transmembrane region" description="Helical" evidence="2">
    <location>
        <begin position="21"/>
        <end position="40"/>
    </location>
</feature>
<name>H5XRM8_9FIRM</name>
<evidence type="ECO:0000256" key="1">
    <source>
        <dbReference type="ARBA" id="ARBA00022729"/>
    </source>
</evidence>
<dbReference type="GO" id="GO:0004553">
    <property type="term" value="F:hydrolase activity, hydrolyzing O-glycosyl compounds"/>
    <property type="evidence" value="ECO:0007669"/>
    <property type="project" value="InterPro"/>
</dbReference>
<dbReference type="EMBL" id="CM001441">
    <property type="protein sequence ID" value="EHQ87287.1"/>
    <property type="molecule type" value="Genomic_DNA"/>
</dbReference>
<feature type="domain" description="G5" evidence="3">
    <location>
        <begin position="213"/>
        <end position="293"/>
    </location>
</feature>
<dbReference type="Pfam" id="PF03990">
    <property type="entry name" value="DUF348"/>
    <property type="match status" value="3"/>
</dbReference>
<dbReference type="SMART" id="SM01208">
    <property type="entry name" value="G5"/>
    <property type="match status" value="1"/>
</dbReference>